<feature type="compositionally biased region" description="Basic and acidic residues" evidence="1">
    <location>
        <begin position="106"/>
        <end position="117"/>
    </location>
</feature>
<reference evidence="2" key="1">
    <citation type="submission" date="2021-03" db="EMBL/GenBank/DDBJ databases">
        <title>Whole genome shotgun sequence of Actinoplanes auranticolor NBRC 12245.</title>
        <authorList>
            <person name="Komaki H."/>
            <person name="Tamura T."/>
        </authorList>
    </citation>
    <scope>NUCLEOTIDE SEQUENCE</scope>
    <source>
        <strain evidence="2">NBRC 12245</strain>
    </source>
</reference>
<proteinExistence type="predicted"/>
<evidence type="ECO:0000313" key="2">
    <source>
        <dbReference type="EMBL" id="GIM67277.1"/>
    </source>
</evidence>
<accession>A0A919S854</accession>
<gene>
    <name evidence="2" type="ORF">Aau02nite_26710</name>
</gene>
<dbReference type="EMBL" id="BOQL01000021">
    <property type="protein sequence ID" value="GIM67277.1"/>
    <property type="molecule type" value="Genomic_DNA"/>
</dbReference>
<protein>
    <submittedName>
        <fullName evidence="2">Uncharacterized protein</fullName>
    </submittedName>
</protein>
<dbReference type="Proteomes" id="UP000681340">
    <property type="component" value="Unassembled WGS sequence"/>
</dbReference>
<evidence type="ECO:0000256" key="1">
    <source>
        <dbReference type="SAM" id="MobiDB-lite"/>
    </source>
</evidence>
<organism evidence="2 3">
    <name type="scientific">Actinoplanes auranticolor</name>
    <dbReference type="NCBI Taxonomy" id="47988"/>
    <lineage>
        <taxon>Bacteria</taxon>
        <taxon>Bacillati</taxon>
        <taxon>Actinomycetota</taxon>
        <taxon>Actinomycetes</taxon>
        <taxon>Micromonosporales</taxon>
        <taxon>Micromonosporaceae</taxon>
        <taxon>Actinoplanes</taxon>
    </lineage>
</organism>
<sequence>MSKKLYIACIRPLRVAGHRGRGLPEGSTSPVIRRPGRPCSRCYPCWRRAAKAAPRKKPDVLVADMAYAHDPTRRELRRRGIATPSRNALTRSPAGLPRSAAAAARPDFDTAAHRRSDAAPTIGPDTAWKGSTGTTNGNVAGVATGSAAGCVAGCLRRRGRLGDGVPAGLRGAASPAEPDDDRHGLCAVVTSFPSVRATWGSHRNERRSRRIPGESFVTVSRAAARGYGVSTGSS</sequence>
<comment type="caution">
    <text evidence="2">The sequence shown here is derived from an EMBL/GenBank/DDBJ whole genome shotgun (WGS) entry which is preliminary data.</text>
</comment>
<dbReference type="AlphaFoldDB" id="A0A919S854"/>
<evidence type="ECO:0000313" key="3">
    <source>
        <dbReference type="Proteomes" id="UP000681340"/>
    </source>
</evidence>
<feature type="compositionally biased region" description="Low complexity" evidence="1">
    <location>
        <begin position="91"/>
        <end position="105"/>
    </location>
</feature>
<name>A0A919S854_9ACTN</name>
<feature type="region of interest" description="Disordered" evidence="1">
    <location>
        <begin position="81"/>
        <end position="133"/>
    </location>
</feature>
<keyword evidence="3" id="KW-1185">Reference proteome</keyword>